<accession>A0AAN0JAT2</accession>
<dbReference type="RefSeq" id="XP_019854170.1">
    <property type="nucleotide sequence ID" value="XM_019998611.1"/>
</dbReference>
<dbReference type="Proteomes" id="UP000007879">
    <property type="component" value="Unassembled WGS sequence"/>
</dbReference>
<proteinExistence type="predicted"/>
<evidence type="ECO:0000313" key="1">
    <source>
        <dbReference type="EnsemblMetazoa" id="XP_019854170.1"/>
    </source>
</evidence>
<dbReference type="EnsemblMetazoa" id="XM_019998611.1">
    <property type="protein sequence ID" value="XP_019854170.1"/>
    <property type="gene ID" value="LOC109583319"/>
</dbReference>
<dbReference type="AlphaFoldDB" id="A0AAN0JAT2"/>
<dbReference type="KEGG" id="aqu:109583319"/>
<reference evidence="2" key="1">
    <citation type="journal article" date="2010" name="Nature">
        <title>The Amphimedon queenslandica genome and the evolution of animal complexity.</title>
        <authorList>
            <person name="Srivastava M."/>
            <person name="Simakov O."/>
            <person name="Chapman J."/>
            <person name="Fahey B."/>
            <person name="Gauthier M.E."/>
            <person name="Mitros T."/>
            <person name="Richards G.S."/>
            <person name="Conaco C."/>
            <person name="Dacre M."/>
            <person name="Hellsten U."/>
            <person name="Larroux C."/>
            <person name="Putnam N.H."/>
            <person name="Stanke M."/>
            <person name="Adamska M."/>
            <person name="Darling A."/>
            <person name="Degnan S.M."/>
            <person name="Oakley T.H."/>
            <person name="Plachetzki D.C."/>
            <person name="Zhai Y."/>
            <person name="Adamski M."/>
            <person name="Calcino A."/>
            <person name="Cummins S.F."/>
            <person name="Goodstein D.M."/>
            <person name="Harris C."/>
            <person name="Jackson D.J."/>
            <person name="Leys S.P."/>
            <person name="Shu S."/>
            <person name="Woodcroft B.J."/>
            <person name="Vervoort M."/>
            <person name="Kosik K.S."/>
            <person name="Manning G."/>
            <person name="Degnan B.M."/>
            <person name="Rokhsar D.S."/>
        </authorList>
    </citation>
    <scope>NUCLEOTIDE SEQUENCE [LARGE SCALE GENOMIC DNA]</scope>
</reference>
<dbReference type="GeneID" id="109583319"/>
<name>A0AAN0JAT2_AMPQE</name>
<organism evidence="1 2">
    <name type="scientific">Amphimedon queenslandica</name>
    <name type="common">Sponge</name>
    <dbReference type="NCBI Taxonomy" id="400682"/>
    <lineage>
        <taxon>Eukaryota</taxon>
        <taxon>Metazoa</taxon>
        <taxon>Porifera</taxon>
        <taxon>Demospongiae</taxon>
        <taxon>Heteroscleromorpha</taxon>
        <taxon>Haplosclerida</taxon>
        <taxon>Niphatidae</taxon>
        <taxon>Amphimedon</taxon>
    </lineage>
</organism>
<evidence type="ECO:0000313" key="2">
    <source>
        <dbReference type="Proteomes" id="UP000007879"/>
    </source>
</evidence>
<protein>
    <submittedName>
        <fullName evidence="1">Uncharacterized protein</fullName>
    </submittedName>
</protein>
<reference evidence="1" key="2">
    <citation type="submission" date="2024-06" db="UniProtKB">
        <authorList>
            <consortium name="EnsemblMetazoa"/>
        </authorList>
    </citation>
    <scope>IDENTIFICATION</scope>
</reference>
<keyword evidence="2" id="KW-1185">Reference proteome</keyword>
<sequence length="758" mass="86891">MYQAIHVNDYLPKEPRPKYLCIRELEKGLSCPVFFFTYTHGSNVGNYHFIWKAPDHVSVEACTTENMRVVGTIKKEIPTFHTRAMRRQFFHLVGRISPKSKPHLLRAMYQSLTGDQSAARTTAEHEIDERVSEFLSMEDPDVIVDLRELNANGRDCFKVFWEKCALYLSECTSVQERRHDSVVYMAKAISIRDLIQEVTKLCPEGTSIPSISWVQLNFCPRNPRASSSARYTSRLEAKHVIQKRQFRKSHPDAHYCASLFRYMREYAIKYRDISCFVCIDDKHSIKVGEPGFPIAAAERGRQVIVSSHTTFAVGDHDFAKFKLTPSVILLVHIPEFIDMSFYTGEVFIGFKETVYEPSSPIRHATELYNCLLTRMEGRHILFIYSDGGPDHRLTYLSVQLSLIALFLNLDLDVLIAGRTAPSHSWANPVERIMSIVNLGIQCIGIMRSPGSNEFENCVTKCNSLKDLREACTSFKEDITNSLKEPKDLLSSIMVRLELKGEKFRVFESATEQEIEDFWEILLTIDSSLTREDTTQKSLEKLQSLSQFILHCCTFHKYSLTIRKCGEEGCTVCRPVKMSSQVFSGIHDLPSPIYNDDGHYADFYDVYGQSPTEDLIPSNMQQKNKKTLPFNATQQHVRNVNLLIQCEECKMWRLLFSKKKLSKNLVVELEGILEDLSYTCGANFDDLELPESLKSVCIRLHSCFDPIEKLYYSSGFEPICFYCAGSVNESSEDEESLYYPQCGQCLARPRVKKINRAKK</sequence>